<gene>
    <name evidence="1" type="ORF">MPOCJGCO_3611</name>
</gene>
<reference evidence="1" key="2">
    <citation type="submission" date="2021-08" db="EMBL/GenBank/DDBJ databases">
        <authorList>
            <person name="Tani A."/>
            <person name="Ola A."/>
            <person name="Ogura Y."/>
            <person name="Katsura K."/>
            <person name="Hayashi T."/>
        </authorList>
    </citation>
    <scope>NUCLEOTIDE SEQUENCE</scope>
    <source>
        <strain evidence="1">DSM 23632</strain>
    </source>
</reference>
<evidence type="ECO:0000313" key="1">
    <source>
        <dbReference type="EMBL" id="GJE61489.1"/>
    </source>
</evidence>
<comment type="caution">
    <text evidence="1">The sequence shown here is derived from an EMBL/GenBank/DDBJ whole genome shotgun (WGS) entry which is preliminary data.</text>
</comment>
<name>A0ABQ4U3P8_9HYPH</name>
<accession>A0ABQ4U3P8</accession>
<reference evidence="1" key="1">
    <citation type="journal article" date="2021" name="Front. Microbiol.">
        <title>Comprehensive Comparative Genomics and Phenotyping of Methylobacterium Species.</title>
        <authorList>
            <person name="Alessa O."/>
            <person name="Ogura Y."/>
            <person name="Fujitani Y."/>
            <person name="Takami H."/>
            <person name="Hayashi T."/>
            <person name="Sahin N."/>
            <person name="Tani A."/>
        </authorList>
    </citation>
    <scope>NUCLEOTIDE SEQUENCE</scope>
    <source>
        <strain evidence="1">DSM 23632</strain>
    </source>
</reference>
<dbReference type="RefSeq" id="WP_238184053.1">
    <property type="nucleotide sequence ID" value="NZ_BPRB01000218.1"/>
</dbReference>
<proteinExistence type="predicted"/>
<sequence length="56" mass="6087">MRTAAAIVKRLAETANRAAEAMVRGVDQLIDAALPKPQAQLVPVRVRRNGPPVRRS</sequence>
<evidence type="ECO:0000313" key="2">
    <source>
        <dbReference type="Proteomes" id="UP001055057"/>
    </source>
</evidence>
<keyword evidence="2" id="KW-1185">Reference proteome</keyword>
<dbReference type="EMBL" id="BPRB01000218">
    <property type="protein sequence ID" value="GJE61489.1"/>
    <property type="molecule type" value="Genomic_DNA"/>
</dbReference>
<organism evidence="1 2">
    <name type="scientific">Methylobacterium trifolii</name>
    <dbReference type="NCBI Taxonomy" id="1003092"/>
    <lineage>
        <taxon>Bacteria</taxon>
        <taxon>Pseudomonadati</taxon>
        <taxon>Pseudomonadota</taxon>
        <taxon>Alphaproteobacteria</taxon>
        <taxon>Hyphomicrobiales</taxon>
        <taxon>Methylobacteriaceae</taxon>
        <taxon>Methylobacterium</taxon>
    </lineage>
</organism>
<protein>
    <submittedName>
        <fullName evidence="1">Uncharacterized protein</fullName>
    </submittedName>
</protein>
<dbReference type="Proteomes" id="UP001055057">
    <property type="component" value="Unassembled WGS sequence"/>
</dbReference>